<dbReference type="Pfam" id="PF03948">
    <property type="entry name" value="Ribosomal_L9_C"/>
    <property type="match status" value="1"/>
</dbReference>
<dbReference type="SUPFAM" id="SSF55653">
    <property type="entry name" value="Ribosomal protein L9 C-domain"/>
    <property type="match status" value="1"/>
</dbReference>
<dbReference type="GO" id="GO:0019843">
    <property type="term" value="F:rRNA binding"/>
    <property type="evidence" value="ECO:0007669"/>
    <property type="project" value="UniProtKB-UniRule"/>
</dbReference>
<evidence type="ECO:0000256" key="2">
    <source>
        <dbReference type="ARBA" id="ARBA00022730"/>
    </source>
</evidence>
<dbReference type="RefSeq" id="WP_022789976.1">
    <property type="nucleotide sequence ID" value="NZ_CALEXM010000024.1"/>
</dbReference>
<evidence type="ECO:0000259" key="10">
    <source>
        <dbReference type="Pfam" id="PF03948"/>
    </source>
</evidence>
<protein>
    <recommendedName>
        <fullName evidence="6 7">Large ribosomal subunit protein bL9</fullName>
    </recommendedName>
</protein>
<evidence type="ECO:0000256" key="5">
    <source>
        <dbReference type="ARBA" id="ARBA00023274"/>
    </source>
</evidence>
<organism evidence="11 12">
    <name type="scientific">Faecalicoccus pleomorphus</name>
    <dbReference type="NCBI Taxonomy" id="1323"/>
    <lineage>
        <taxon>Bacteria</taxon>
        <taxon>Bacillati</taxon>
        <taxon>Bacillota</taxon>
        <taxon>Erysipelotrichia</taxon>
        <taxon>Erysipelotrichales</taxon>
        <taxon>Erysipelotrichaceae</taxon>
        <taxon>Faecalicoccus</taxon>
    </lineage>
</organism>
<dbReference type="InterPro" id="IPR036935">
    <property type="entry name" value="Ribosomal_bL9_N_sf"/>
</dbReference>
<dbReference type="Gene3D" id="3.10.430.100">
    <property type="entry name" value="Ribosomal protein L9, C-terminal domain"/>
    <property type="match status" value="1"/>
</dbReference>
<evidence type="ECO:0000313" key="11">
    <source>
        <dbReference type="EMBL" id="SUO03928.1"/>
    </source>
</evidence>
<keyword evidence="5 7" id="KW-0687">Ribonucleoprotein</keyword>
<dbReference type="InterPro" id="IPR020070">
    <property type="entry name" value="Ribosomal_bL9_N"/>
</dbReference>
<dbReference type="SUPFAM" id="SSF55658">
    <property type="entry name" value="L9 N-domain-like"/>
    <property type="match status" value="1"/>
</dbReference>
<feature type="coiled-coil region" evidence="8">
    <location>
        <begin position="47"/>
        <end position="78"/>
    </location>
</feature>
<dbReference type="GO" id="GO:0006412">
    <property type="term" value="P:translation"/>
    <property type="evidence" value="ECO:0007669"/>
    <property type="project" value="UniProtKB-UniRule"/>
</dbReference>
<dbReference type="HAMAP" id="MF_00503">
    <property type="entry name" value="Ribosomal_bL9"/>
    <property type="match status" value="1"/>
</dbReference>
<proteinExistence type="inferred from homology"/>
<dbReference type="GeneID" id="77461788"/>
<dbReference type="NCBIfam" id="TIGR00158">
    <property type="entry name" value="L9"/>
    <property type="match status" value="1"/>
</dbReference>
<reference evidence="11 12" key="1">
    <citation type="submission" date="2018-06" db="EMBL/GenBank/DDBJ databases">
        <authorList>
            <consortium name="Pathogen Informatics"/>
            <person name="Doyle S."/>
        </authorList>
    </citation>
    <scope>NUCLEOTIDE SEQUENCE [LARGE SCALE GENOMIC DNA]</scope>
    <source>
        <strain evidence="11 12">NCTC11087</strain>
    </source>
</reference>
<name>A0A380LJC1_9FIRM</name>
<dbReference type="Proteomes" id="UP000255523">
    <property type="component" value="Unassembled WGS sequence"/>
</dbReference>
<dbReference type="GO" id="GO:0005840">
    <property type="term" value="C:ribosome"/>
    <property type="evidence" value="ECO:0007669"/>
    <property type="project" value="UniProtKB-KW"/>
</dbReference>
<dbReference type="InterPro" id="IPR009027">
    <property type="entry name" value="Ribosomal_bL9/RNase_H1_N"/>
</dbReference>
<evidence type="ECO:0000256" key="3">
    <source>
        <dbReference type="ARBA" id="ARBA00022884"/>
    </source>
</evidence>
<comment type="function">
    <text evidence="7">Binds to the 23S rRNA.</text>
</comment>
<comment type="similarity">
    <text evidence="1 7">Belongs to the bacterial ribosomal protein bL9 family.</text>
</comment>
<dbReference type="OrthoDB" id="9788336at2"/>
<evidence type="ECO:0000256" key="6">
    <source>
        <dbReference type="ARBA" id="ARBA00035292"/>
    </source>
</evidence>
<dbReference type="GO" id="GO:0003735">
    <property type="term" value="F:structural constituent of ribosome"/>
    <property type="evidence" value="ECO:0007669"/>
    <property type="project" value="InterPro"/>
</dbReference>
<sequence length="149" mass="16500">MKVILLSDVKKVGKKDDVVEVSDGYARNFLIKRKLAVAYTKGSSKILDEQLAIKKEHEAQLKKEAEALKKKLETMKLEFSLSAGKEGQVFGSISTKQIHQALQEKGIEVDKRKIKLDVPVSSLGTTNVEVDLYKGQVIGTIHVHVSQKG</sequence>
<dbReference type="InterPro" id="IPR036791">
    <property type="entry name" value="Ribosomal_bL9_C_sf"/>
</dbReference>
<accession>A0A380LJC1</accession>
<dbReference type="Pfam" id="PF01281">
    <property type="entry name" value="Ribosomal_L9_N"/>
    <property type="match status" value="1"/>
</dbReference>
<dbReference type="InterPro" id="IPR020594">
    <property type="entry name" value="Ribosomal_bL9_bac/chp"/>
</dbReference>
<evidence type="ECO:0000256" key="4">
    <source>
        <dbReference type="ARBA" id="ARBA00022980"/>
    </source>
</evidence>
<dbReference type="Gene3D" id="3.40.5.10">
    <property type="entry name" value="Ribosomal protein L9, N-terminal domain"/>
    <property type="match status" value="1"/>
</dbReference>
<evidence type="ECO:0000259" key="9">
    <source>
        <dbReference type="Pfam" id="PF01281"/>
    </source>
</evidence>
<keyword evidence="12" id="KW-1185">Reference proteome</keyword>
<dbReference type="GO" id="GO:1990904">
    <property type="term" value="C:ribonucleoprotein complex"/>
    <property type="evidence" value="ECO:0007669"/>
    <property type="project" value="UniProtKB-KW"/>
</dbReference>
<evidence type="ECO:0000313" key="12">
    <source>
        <dbReference type="Proteomes" id="UP000255523"/>
    </source>
</evidence>
<dbReference type="PANTHER" id="PTHR21368">
    <property type="entry name" value="50S RIBOSOMAL PROTEIN L9"/>
    <property type="match status" value="1"/>
</dbReference>
<dbReference type="InterPro" id="IPR000244">
    <property type="entry name" value="Ribosomal_bL9"/>
</dbReference>
<dbReference type="EMBL" id="UHFX01000003">
    <property type="protein sequence ID" value="SUO03928.1"/>
    <property type="molecule type" value="Genomic_DNA"/>
</dbReference>
<feature type="domain" description="Ribosomal protein L9" evidence="9">
    <location>
        <begin position="1"/>
        <end position="46"/>
    </location>
</feature>
<keyword evidence="2 7" id="KW-0699">rRNA-binding</keyword>
<evidence type="ECO:0000256" key="8">
    <source>
        <dbReference type="SAM" id="Coils"/>
    </source>
</evidence>
<gene>
    <name evidence="7 11" type="primary">rplI</name>
    <name evidence="11" type="ORF">NCTC11087_00812</name>
</gene>
<dbReference type="InterPro" id="IPR020069">
    <property type="entry name" value="Ribosomal_bL9_C"/>
</dbReference>
<keyword evidence="8" id="KW-0175">Coiled coil</keyword>
<dbReference type="AlphaFoldDB" id="A0A380LJC1"/>
<evidence type="ECO:0000256" key="1">
    <source>
        <dbReference type="ARBA" id="ARBA00010605"/>
    </source>
</evidence>
<keyword evidence="3 7" id="KW-0694">RNA-binding</keyword>
<evidence type="ECO:0000256" key="7">
    <source>
        <dbReference type="HAMAP-Rule" id="MF_00503"/>
    </source>
</evidence>
<feature type="domain" description="Large ribosomal subunit protein bL9 C-terminal" evidence="10">
    <location>
        <begin position="63"/>
        <end position="146"/>
    </location>
</feature>
<keyword evidence="4 7" id="KW-0689">Ribosomal protein</keyword>